<name>A0A8X6I9V0_TRICU</name>
<dbReference type="EMBL" id="BMAO01035043">
    <property type="protein sequence ID" value="GFR00810.1"/>
    <property type="molecule type" value="Genomic_DNA"/>
</dbReference>
<evidence type="ECO:0000313" key="2">
    <source>
        <dbReference type="Proteomes" id="UP000887116"/>
    </source>
</evidence>
<accession>A0A8X6I9V0</accession>
<comment type="caution">
    <text evidence="1">The sequence shown here is derived from an EMBL/GenBank/DDBJ whole genome shotgun (WGS) entry which is preliminary data.</text>
</comment>
<feature type="non-terminal residue" evidence="1">
    <location>
        <position position="45"/>
    </location>
</feature>
<dbReference type="AlphaFoldDB" id="A0A8X6I9V0"/>
<proteinExistence type="predicted"/>
<organism evidence="1 2">
    <name type="scientific">Trichonephila clavata</name>
    <name type="common">Joro spider</name>
    <name type="synonym">Nephila clavata</name>
    <dbReference type="NCBI Taxonomy" id="2740835"/>
    <lineage>
        <taxon>Eukaryota</taxon>
        <taxon>Metazoa</taxon>
        <taxon>Ecdysozoa</taxon>
        <taxon>Arthropoda</taxon>
        <taxon>Chelicerata</taxon>
        <taxon>Arachnida</taxon>
        <taxon>Araneae</taxon>
        <taxon>Araneomorphae</taxon>
        <taxon>Entelegynae</taxon>
        <taxon>Araneoidea</taxon>
        <taxon>Nephilidae</taxon>
        <taxon>Trichonephila</taxon>
    </lineage>
</organism>
<dbReference type="Proteomes" id="UP000887116">
    <property type="component" value="Unassembled WGS sequence"/>
</dbReference>
<gene>
    <name evidence="1" type="ORF">TNCT_522051</name>
</gene>
<reference evidence="1" key="1">
    <citation type="submission" date="2020-07" db="EMBL/GenBank/DDBJ databases">
        <title>Multicomponent nature underlies the extraordinary mechanical properties of spider dragline silk.</title>
        <authorList>
            <person name="Kono N."/>
            <person name="Nakamura H."/>
            <person name="Mori M."/>
            <person name="Yoshida Y."/>
            <person name="Ohtoshi R."/>
            <person name="Malay A.D."/>
            <person name="Moran D.A.P."/>
            <person name="Tomita M."/>
            <person name="Numata K."/>
            <person name="Arakawa K."/>
        </authorList>
    </citation>
    <scope>NUCLEOTIDE SEQUENCE</scope>
</reference>
<evidence type="ECO:0000313" key="1">
    <source>
        <dbReference type="EMBL" id="GFR00810.1"/>
    </source>
</evidence>
<protein>
    <submittedName>
        <fullName evidence="1">Uncharacterized protein</fullName>
    </submittedName>
</protein>
<sequence length="45" mass="4936">MMCNCIGEKFYKLGPTLLRLLTCDWLFGGSKEKRIGAGGRSLTGI</sequence>
<keyword evidence="2" id="KW-1185">Reference proteome</keyword>